<comment type="caution">
    <text evidence="8">The sequence shown here is derived from an EMBL/GenBank/DDBJ whole genome shotgun (WGS) entry which is preliminary data.</text>
</comment>
<dbReference type="Gene3D" id="3.40.50.2300">
    <property type="match status" value="1"/>
</dbReference>
<dbReference type="EMBL" id="SFCC01000004">
    <property type="protein sequence ID" value="RZQ64347.1"/>
    <property type="molecule type" value="Genomic_DNA"/>
</dbReference>
<dbReference type="PANTHER" id="PTHR43214">
    <property type="entry name" value="TWO-COMPONENT RESPONSE REGULATOR"/>
    <property type="match status" value="1"/>
</dbReference>
<proteinExistence type="predicted"/>
<name>A0A4Q7JAQ3_9PSEU</name>
<feature type="modified residue" description="4-aspartylphosphate" evidence="5">
    <location>
        <position position="59"/>
    </location>
</feature>
<evidence type="ECO:0000256" key="4">
    <source>
        <dbReference type="ARBA" id="ARBA00023163"/>
    </source>
</evidence>
<dbReference type="GO" id="GO:0000160">
    <property type="term" value="P:phosphorelay signal transduction system"/>
    <property type="evidence" value="ECO:0007669"/>
    <property type="project" value="InterPro"/>
</dbReference>
<dbReference type="AlphaFoldDB" id="A0A4Q7JAQ3"/>
<dbReference type="InterPro" id="IPR001789">
    <property type="entry name" value="Sig_transdc_resp-reg_receiver"/>
</dbReference>
<evidence type="ECO:0000259" key="7">
    <source>
        <dbReference type="PROSITE" id="PS50110"/>
    </source>
</evidence>
<dbReference type="InterPro" id="IPR039420">
    <property type="entry name" value="WalR-like"/>
</dbReference>
<evidence type="ECO:0000256" key="1">
    <source>
        <dbReference type="ARBA" id="ARBA00022553"/>
    </source>
</evidence>
<dbReference type="SUPFAM" id="SSF52172">
    <property type="entry name" value="CheY-like"/>
    <property type="match status" value="1"/>
</dbReference>
<evidence type="ECO:0000313" key="9">
    <source>
        <dbReference type="Proteomes" id="UP000292003"/>
    </source>
</evidence>
<dbReference type="CDD" id="cd06170">
    <property type="entry name" value="LuxR_C_like"/>
    <property type="match status" value="1"/>
</dbReference>
<dbReference type="SMART" id="SM00421">
    <property type="entry name" value="HTH_LUXR"/>
    <property type="match status" value="1"/>
</dbReference>
<evidence type="ECO:0000313" key="8">
    <source>
        <dbReference type="EMBL" id="RZQ64347.1"/>
    </source>
</evidence>
<dbReference type="GO" id="GO:0006355">
    <property type="term" value="P:regulation of DNA-templated transcription"/>
    <property type="evidence" value="ECO:0007669"/>
    <property type="project" value="InterPro"/>
</dbReference>
<feature type="domain" description="HTH luxR-type" evidence="6">
    <location>
        <begin position="145"/>
        <end position="210"/>
    </location>
</feature>
<evidence type="ECO:0000256" key="3">
    <source>
        <dbReference type="ARBA" id="ARBA00023125"/>
    </source>
</evidence>
<dbReference type="PROSITE" id="PS50043">
    <property type="entry name" value="HTH_LUXR_2"/>
    <property type="match status" value="1"/>
</dbReference>
<keyword evidence="3" id="KW-0238">DNA-binding</keyword>
<dbReference type="OrthoDB" id="9808843at2"/>
<evidence type="ECO:0000256" key="2">
    <source>
        <dbReference type="ARBA" id="ARBA00023015"/>
    </source>
</evidence>
<accession>A0A4Q7JAQ3</accession>
<dbReference type="GO" id="GO:0003677">
    <property type="term" value="F:DNA binding"/>
    <property type="evidence" value="ECO:0007669"/>
    <property type="project" value="UniProtKB-KW"/>
</dbReference>
<keyword evidence="4" id="KW-0804">Transcription</keyword>
<sequence length="217" mass="23129">MTGVAPTRVLIADDHAMVRNGFRLVLDAQPDMSVVGEAADGAAALEQAALLRPDVVLADIRMPKVDGLELTRRLSGTTRVIVVTTFDHDEYVHTALRNGACGFLLKRSGPTLLIEAIRAAMAGDTLISPQVTVRLLRGLADREPPAEPREPLTEREREIAALVAAGRTNAEIAADLFISPGTVKTHLANVSGKLGARNRVEIAAWAWAAGLPATHPK</sequence>
<dbReference type="SMART" id="SM00448">
    <property type="entry name" value="REC"/>
    <property type="match status" value="1"/>
</dbReference>
<dbReference type="InterPro" id="IPR000792">
    <property type="entry name" value="Tscrpt_reg_LuxR_C"/>
</dbReference>
<dbReference type="InterPro" id="IPR016032">
    <property type="entry name" value="Sig_transdc_resp-reg_C-effctor"/>
</dbReference>
<gene>
    <name evidence="8" type="ORF">EWH70_10280</name>
</gene>
<dbReference type="InterPro" id="IPR058245">
    <property type="entry name" value="NreC/VraR/RcsB-like_REC"/>
</dbReference>
<dbReference type="InterPro" id="IPR011006">
    <property type="entry name" value="CheY-like_superfamily"/>
</dbReference>
<dbReference type="SUPFAM" id="SSF46894">
    <property type="entry name" value="C-terminal effector domain of the bipartite response regulators"/>
    <property type="match status" value="1"/>
</dbReference>
<dbReference type="PRINTS" id="PR00038">
    <property type="entry name" value="HTHLUXR"/>
</dbReference>
<keyword evidence="2" id="KW-0805">Transcription regulation</keyword>
<organism evidence="8 9">
    <name type="scientific">Amycolatopsis suaedae</name>
    <dbReference type="NCBI Taxonomy" id="2510978"/>
    <lineage>
        <taxon>Bacteria</taxon>
        <taxon>Bacillati</taxon>
        <taxon>Actinomycetota</taxon>
        <taxon>Actinomycetes</taxon>
        <taxon>Pseudonocardiales</taxon>
        <taxon>Pseudonocardiaceae</taxon>
        <taxon>Amycolatopsis</taxon>
    </lineage>
</organism>
<dbReference type="PANTHER" id="PTHR43214:SF24">
    <property type="entry name" value="TRANSCRIPTIONAL REGULATORY PROTEIN NARL-RELATED"/>
    <property type="match status" value="1"/>
</dbReference>
<dbReference type="CDD" id="cd17535">
    <property type="entry name" value="REC_NarL-like"/>
    <property type="match status" value="1"/>
</dbReference>
<dbReference type="Pfam" id="PF00196">
    <property type="entry name" value="GerE"/>
    <property type="match status" value="1"/>
</dbReference>
<evidence type="ECO:0000256" key="5">
    <source>
        <dbReference type="PROSITE-ProRule" id="PRU00169"/>
    </source>
</evidence>
<reference evidence="8 9" key="1">
    <citation type="submission" date="2019-02" db="EMBL/GenBank/DDBJ databases">
        <title>Draft genome sequence of Amycolatopsis sp. 8-3EHSu isolated from roots of Suaeda maritima.</title>
        <authorList>
            <person name="Duangmal K."/>
            <person name="Chantavorakit T."/>
        </authorList>
    </citation>
    <scope>NUCLEOTIDE SEQUENCE [LARGE SCALE GENOMIC DNA]</scope>
    <source>
        <strain evidence="8 9">8-3EHSu</strain>
    </source>
</reference>
<dbReference type="Pfam" id="PF00072">
    <property type="entry name" value="Response_reg"/>
    <property type="match status" value="1"/>
</dbReference>
<dbReference type="Proteomes" id="UP000292003">
    <property type="component" value="Unassembled WGS sequence"/>
</dbReference>
<feature type="domain" description="Response regulatory" evidence="7">
    <location>
        <begin position="8"/>
        <end position="121"/>
    </location>
</feature>
<evidence type="ECO:0000259" key="6">
    <source>
        <dbReference type="PROSITE" id="PS50043"/>
    </source>
</evidence>
<keyword evidence="1 5" id="KW-0597">Phosphoprotein</keyword>
<protein>
    <submittedName>
        <fullName evidence="8">Response regulator transcription factor</fullName>
    </submittedName>
</protein>
<dbReference type="PROSITE" id="PS00622">
    <property type="entry name" value="HTH_LUXR_1"/>
    <property type="match status" value="1"/>
</dbReference>
<dbReference type="PROSITE" id="PS50110">
    <property type="entry name" value="RESPONSE_REGULATORY"/>
    <property type="match status" value="1"/>
</dbReference>
<keyword evidence="9" id="KW-1185">Reference proteome</keyword>